<dbReference type="AlphaFoldDB" id="A0A128A2N9"/>
<protein>
    <submittedName>
        <fullName evidence="1">Uncharacterized protein</fullName>
    </submittedName>
</protein>
<organism evidence="1 2">
    <name type="scientific">Nitrosotalea devaniterrae</name>
    <dbReference type="NCBI Taxonomy" id="1078905"/>
    <lineage>
        <taxon>Archaea</taxon>
        <taxon>Nitrososphaerota</taxon>
        <taxon>Nitrososphaeria</taxon>
        <taxon>Nitrosotaleales</taxon>
        <taxon>Nitrosotaleaceae</taxon>
        <taxon>Nitrosotalea</taxon>
    </lineage>
</organism>
<dbReference type="Proteomes" id="UP000196239">
    <property type="component" value="Chromosome 1"/>
</dbReference>
<accession>A0A128A2N9</accession>
<proteinExistence type="predicted"/>
<sequence>MVYDNMTSTTVKALIATTLFALIATVLVSSTPAYAINGHGVSYGPEFGGGKLVQYSDGLKINGKAIDISKFSQSIATQKLYVGNPSTITVKIYHHDGSQNIQHVIVFMNLHGNDPQSYQSNTRIEFDKTSGVSVADPNGVFKSVTAQTTSDTNFLYVTFKIVAQKPMDTTHLIIRSWDRNLSSSQVVVLNAVKIGYMPAAFSSMAQ</sequence>
<gene>
    <name evidence="1" type="ORF">NDEV_0833</name>
</gene>
<dbReference type="EMBL" id="LN890280">
    <property type="protein sequence ID" value="CUR51598.1"/>
    <property type="molecule type" value="Genomic_DNA"/>
</dbReference>
<keyword evidence="2" id="KW-1185">Reference proteome</keyword>
<dbReference type="KEGG" id="ndv:NDEV_0833"/>
<name>A0A128A2N9_9ARCH</name>
<evidence type="ECO:0000313" key="1">
    <source>
        <dbReference type="EMBL" id="CUR51598.1"/>
    </source>
</evidence>
<reference evidence="2" key="1">
    <citation type="submission" date="2015-10" db="EMBL/GenBank/DDBJ databases">
        <authorList>
            <person name="Lehtovirta-Morley L.E."/>
            <person name="Vieille C."/>
        </authorList>
    </citation>
    <scope>NUCLEOTIDE SEQUENCE [LARGE SCALE GENOMIC DNA]</scope>
</reference>
<evidence type="ECO:0000313" key="2">
    <source>
        <dbReference type="Proteomes" id="UP000196239"/>
    </source>
</evidence>